<name>A0A2N6Q733_9BACT</name>
<dbReference type="Proteomes" id="UP000235661">
    <property type="component" value="Unassembled WGS sequence"/>
</dbReference>
<gene>
    <name evidence="1" type="ORF">CJ232_03720</name>
</gene>
<sequence>MFMKYVLLSFGFFLVQNVSSFSRVARYTPSLSCILTSKISSKSNKANLQNQPTYFAKLDIMCNFVYNIKSRLFC</sequence>
<dbReference type="STRING" id="1122992.GCA_000455445_00175"/>
<proteinExistence type="predicted"/>
<evidence type="ECO:0000313" key="1">
    <source>
        <dbReference type="EMBL" id="PMC10815.1"/>
    </source>
</evidence>
<comment type="caution">
    <text evidence="1">The sequence shown here is derived from an EMBL/GenBank/DDBJ whole genome shotgun (WGS) entry which is preliminary data.</text>
</comment>
<protein>
    <submittedName>
        <fullName evidence="1">Uncharacterized protein</fullName>
    </submittedName>
</protein>
<reference evidence="1 2" key="1">
    <citation type="submission" date="2017-09" db="EMBL/GenBank/DDBJ databases">
        <title>Bacterial strain isolated from the female urinary microbiota.</title>
        <authorList>
            <person name="Thomas-White K."/>
            <person name="Kumar N."/>
            <person name="Forster S."/>
            <person name="Putonti C."/>
            <person name="Lawley T."/>
            <person name="Wolfe A.J."/>
        </authorList>
    </citation>
    <scope>NUCLEOTIDE SEQUENCE [LARGE SCALE GENOMIC DNA]</scope>
    <source>
        <strain evidence="1 2">UMB0818</strain>
    </source>
</reference>
<organism evidence="1 2">
    <name type="scientific">Hoylesella timonensis</name>
    <dbReference type="NCBI Taxonomy" id="386414"/>
    <lineage>
        <taxon>Bacteria</taxon>
        <taxon>Pseudomonadati</taxon>
        <taxon>Bacteroidota</taxon>
        <taxon>Bacteroidia</taxon>
        <taxon>Bacteroidales</taxon>
        <taxon>Prevotellaceae</taxon>
        <taxon>Hoylesella</taxon>
    </lineage>
</organism>
<accession>A0A2N6Q733</accession>
<dbReference type="AlphaFoldDB" id="A0A2N6Q733"/>
<dbReference type="EMBL" id="PNGI01000005">
    <property type="protein sequence ID" value="PMC10815.1"/>
    <property type="molecule type" value="Genomic_DNA"/>
</dbReference>
<evidence type="ECO:0000313" key="2">
    <source>
        <dbReference type="Proteomes" id="UP000235661"/>
    </source>
</evidence>